<dbReference type="GO" id="GO:0005975">
    <property type="term" value="P:carbohydrate metabolic process"/>
    <property type="evidence" value="ECO:0007669"/>
    <property type="project" value="InterPro"/>
</dbReference>
<dbReference type="InterPro" id="IPR017853">
    <property type="entry name" value="GH"/>
</dbReference>
<feature type="chain" id="PRO_5017760692" evidence="1">
    <location>
        <begin position="26"/>
        <end position="448"/>
    </location>
</feature>
<dbReference type="EMBL" id="QSUL01000002">
    <property type="protein sequence ID" value="RGN39202.1"/>
    <property type="molecule type" value="Genomic_DNA"/>
</dbReference>
<comment type="caution">
    <text evidence="3">The sequence shown here is derived from an EMBL/GenBank/DDBJ whole genome shotgun (WGS) entry which is preliminary data.</text>
</comment>
<sequence length="448" mass="50172">MRMKNMLKILCSGLLLLCLAGCSSSDDEPDIPPPGGDETTDGMVIYEANPALFGETQALNALTSQLSRIKKLETNVLWLMPIFQQGEKNSVGSPYCVKDYRGINPAYGTLADLKALVSKAHSEGMLVILDWVANHTAWDHAWTTEHKDWYTQDANGNIISPPGMGWDDVADLNYDNAQMRTAMQEAMLYWLAEADIDGFRCDHAEGVPNDFWKETITKLRSAKSTLLMLAEGSQTALYDAGFDMLYAWSFAYKLQDVYAGSASVANLYETHRSEFASVTDTRLRMRYSTNHDMASEKSPVQAYQTKEGAFSAFIASISMGGCPMIYSSQEIAYDKALSFFGHQPMDWNANADYQANYVKLMQLYRNSPALQQGEIKLYQTGKAVCSYRTSASEKILVLINTSGNQEQMNLPMERVGDSVKNLWTGESTVLPRTFTLEPYQYYIWKIEG</sequence>
<gene>
    <name evidence="3" type="ORF">DXB65_02340</name>
</gene>
<dbReference type="Gene3D" id="2.60.40.1180">
    <property type="entry name" value="Golgi alpha-mannosidase II"/>
    <property type="match status" value="1"/>
</dbReference>
<dbReference type="Gene3D" id="3.20.20.80">
    <property type="entry name" value="Glycosidases"/>
    <property type="match status" value="1"/>
</dbReference>
<dbReference type="InterPro" id="IPR006047">
    <property type="entry name" value="GH13_cat_dom"/>
</dbReference>
<dbReference type="RefSeq" id="WP_052315185.1">
    <property type="nucleotide sequence ID" value="NZ_CABKRN010000002.1"/>
</dbReference>
<evidence type="ECO:0000313" key="3">
    <source>
        <dbReference type="EMBL" id="RGN39202.1"/>
    </source>
</evidence>
<dbReference type="InterPro" id="IPR013780">
    <property type="entry name" value="Glyco_hydro_b"/>
</dbReference>
<dbReference type="SUPFAM" id="SSF51011">
    <property type="entry name" value="Glycosyl hydrolase domain"/>
    <property type="match status" value="1"/>
</dbReference>
<feature type="signal peptide" evidence="1">
    <location>
        <begin position="1"/>
        <end position="25"/>
    </location>
</feature>
<dbReference type="PANTHER" id="PTHR47786">
    <property type="entry name" value="ALPHA-1,4-GLUCAN:MALTOSE-1-PHOSPHATE MALTOSYLTRANSFERASE"/>
    <property type="match status" value="1"/>
</dbReference>
<dbReference type="SMART" id="SM00642">
    <property type="entry name" value="Aamy"/>
    <property type="match status" value="1"/>
</dbReference>
<proteinExistence type="predicted"/>
<dbReference type="PANTHER" id="PTHR47786:SF2">
    <property type="entry name" value="GLYCOSYL HYDROLASE FAMILY 13 CATALYTIC DOMAIN-CONTAINING PROTEIN"/>
    <property type="match status" value="1"/>
</dbReference>
<evidence type="ECO:0000256" key="1">
    <source>
        <dbReference type="SAM" id="SignalP"/>
    </source>
</evidence>
<feature type="domain" description="Glycosyl hydrolase family 13 catalytic" evidence="2">
    <location>
        <begin position="47"/>
        <end position="359"/>
    </location>
</feature>
<evidence type="ECO:0000313" key="4">
    <source>
        <dbReference type="Proteomes" id="UP000260983"/>
    </source>
</evidence>
<dbReference type="Proteomes" id="UP000260983">
    <property type="component" value="Unassembled WGS sequence"/>
</dbReference>
<protein>
    <submittedName>
        <fullName evidence="3">Alpha-amylase</fullName>
    </submittedName>
</protein>
<accession>A0A3E5BNI3</accession>
<dbReference type="CDD" id="cd11313">
    <property type="entry name" value="AmyAc_arch_bac_AmyA"/>
    <property type="match status" value="1"/>
</dbReference>
<dbReference type="AlphaFoldDB" id="A0A3E5BNI3"/>
<organism evidence="3 4">
    <name type="scientific">Bacteroides oleiciplenus</name>
    <dbReference type="NCBI Taxonomy" id="626931"/>
    <lineage>
        <taxon>Bacteria</taxon>
        <taxon>Pseudomonadati</taxon>
        <taxon>Bacteroidota</taxon>
        <taxon>Bacteroidia</taxon>
        <taxon>Bacteroidales</taxon>
        <taxon>Bacteroidaceae</taxon>
        <taxon>Bacteroides</taxon>
    </lineage>
</organism>
<dbReference type="SUPFAM" id="SSF51445">
    <property type="entry name" value="(Trans)glycosidases"/>
    <property type="match status" value="1"/>
</dbReference>
<dbReference type="Pfam" id="PF00128">
    <property type="entry name" value="Alpha-amylase"/>
    <property type="match status" value="2"/>
</dbReference>
<evidence type="ECO:0000259" key="2">
    <source>
        <dbReference type="SMART" id="SM00642"/>
    </source>
</evidence>
<keyword evidence="1" id="KW-0732">Signal</keyword>
<name>A0A3E5BNI3_9BACE</name>
<reference evidence="3 4" key="1">
    <citation type="submission" date="2018-08" db="EMBL/GenBank/DDBJ databases">
        <title>A genome reference for cultivated species of the human gut microbiota.</title>
        <authorList>
            <person name="Zou Y."/>
            <person name="Xue W."/>
            <person name="Luo G."/>
        </authorList>
    </citation>
    <scope>NUCLEOTIDE SEQUENCE [LARGE SCALE GENOMIC DNA]</scope>
    <source>
        <strain evidence="3 4">OM05-15BH</strain>
    </source>
</reference>